<dbReference type="GO" id="GO:0000287">
    <property type="term" value="F:magnesium ion binding"/>
    <property type="evidence" value="ECO:0007669"/>
    <property type="project" value="UniProtKB-UniRule"/>
</dbReference>
<dbReference type="PANTHER" id="PTHR21087:SF16">
    <property type="entry name" value="SHIKIMATE KINASE 1, CHLOROPLASTIC"/>
    <property type="match status" value="1"/>
</dbReference>
<dbReference type="GO" id="GO:0009073">
    <property type="term" value="P:aromatic amino acid family biosynthetic process"/>
    <property type="evidence" value="ECO:0007669"/>
    <property type="project" value="UniProtKB-KW"/>
</dbReference>
<comment type="cofactor">
    <cofactor evidence="7">
        <name>Mg(2+)</name>
        <dbReference type="ChEBI" id="CHEBI:18420"/>
    </cofactor>
    <text evidence="7">Binds 1 Mg(2+) ion per subunit.</text>
</comment>
<evidence type="ECO:0000256" key="3">
    <source>
        <dbReference type="ARBA" id="ARBA00022741"/>
    </source>
</evidence>
<dbReference type="Proteomes" id="UP000185003">
    <property type="component" value="Unassembled WGS sequence"/>
</dbReference>
<dbReference type="Gene3D" id="3.40.50.300">
    <property type="entry name" value="P-loop containing nucleotide triphosphate hydrolases"/>
    <property type="match status" value="1"/>
</dbReference>
<feature type="binding site" evidence="7">
    <location>
        <position position="32"/>
    </location>
    <ligand>
        <name>substrate</name>
    </ligand>
</feature>
<comment type="subunit">
    <text evidence="7">Monomer.</text>
</comment>
<comment type="catalytic activity">
    <reaction evidence="7">
        <text>shikimate + ATP = 3-phosphoshikimate + ADP + H(+)</text>
        <dbReference type="Rhea" id="RHEA:13121"/>
        <dbReference type="ChEBI" id="CHEBI:15378"/>
        <dbReference type="ChEBI" id="CHEBI:30616"/>
        <dbReference type="ChEBI" id="CHEBI:36208"/>
        <dbReference type="ChEBI" id="CHEBI:145989"/>
        <dbReference type="ChEBI" id="CHEBI:456216"/>
        <dbReference type="EC" id="2.7.1.71"/>
    </reaction>
</comment>
<accession>A0A1N6FVN0</accession>
<evidence type="ECO:0000256" key="7">
    <source>
        <dbReference type="HAMAP-Rule" id="MF_00109"/>
    </source>
</evidence>
<feature type="binding site" evidence="7">
    <location>
        <position position="79"/>
    </location>
    <ligand>
        <name>substrate</name>
    </ligand>
</feature>
<dbReference type="PRINTS" id="PR01100">
    <property type="entry name" value="SHIKIMTKNASE"/>
</dbReference>
<keyword evidence="3 7" id="KW-0547">Nucleotide-binding</keyword>
<feature type="binding site" evidence="7">
    <location>
        <position position="140"/>
    </location>
    <ligand>
        <name>substrate</name>
    </ligand>
</feature>
<keyword evidence="1 7" id="KW-0028">Amino-acid biosynthesis</keyword>
<dbReference type="GO" id="GO:0005829">
    <property type="term" value="C:cytosol"/>
    <property type="evidence" value="ECO:0007669"/>
    <property type="project" value="TreeGrafter"/>
</dbReference>
<reference evidence="8 9" key="1">
    <citation type="submission" date="2016-11" db="EMBL/GenBank/DDBJ databases">
        <authorList>
            <person name="Jaros S."/>
            <person name="Januszkiewicz K."/>
            <person name="Wedrychowicz H."/>
        </authorList>
    </citation>
    <scope>NUCLEOTIDE SEQUENCE [LARGE SCALE GENOMIC DNA]</scope>
    <source>
        <strain evidence="8 9">DSM 24787</strain>
    </source>
</reference>
<dbReference type="InterPro" id="IPR027417">
    <property type="entry name" value="P-loop_NTPase"/>
</dbReference>
<keyword evidence="7" id="KW-0460">Magnesium</keyword>
<comment type="subcellular location">
    <subcellularLocation>
        <location evidence="7">Cytoplasm</location>
    </subcellularLocation>
</comment>
<organism evidence="8 9">
    <name type="scientific">Chitinophaga niabensis</name>
    <dbReference type="NCBI Taxonomy" id="536979"/>
    <lineage>
        <taxon>Bacteria</taxon>
        <taxon>Pseudomonadati</taxon>
        <taxon>Bacteroidota</taxon>
        <taxon>Chitinophagia</taxon>
        <taxon>Chitinophagales</taxon>
        <taxon>Chitinophagaceae</taxon>
        <taxon>Chitinophaga</taxon>
    </lineage>
</organism>
<feature type="binding site" evidence="7">
    <location>
        <position position="14"/>
    </location>
    <ligand>
        <name>Mg(2+)</name>
        <dbReference type="ChEBI" id="CHEBI:18420"/>
    </ligand>
</feature>
<dbReference type="HAMAP" id="MF_00109">
    <property type="entry name" value="Shikimate_kinase"/>
    <property type="match status" value="1"/>
</dbReference>
<dbReference type="GO" id="GO:0005524">
    <property type="term" value="F:ATP binding"/>
    <property type="evidence" value="ECO:0007669"/>
    <property type="project" value="UniProtKB-UniRule"/>
</dbReference>
<dbReference type="EC" id="2.7.1.71" evidence="7"/>
<gene>
    <name evidence="7" type="primary">aroK</name>
    <name evidence="8" type="ORF">SAMN04488055_2436</name>
</gene>
<keyword evidence="4 7" id="KW-0418">Kinase</keyword>
<comment type="pathway">
    <text evidence="7">Metabolic intermediate biosynthesis; chorismate biosynthesis; chorismate from D-erythrose 4-phosphate and phosphoenolpyruvate: step 5/7.</text>
</comment>
<evidence type="ECO:0000256" key="1">
    <source>
        <dbReference type="ARBA" id="ARBA00022605"/>
    </source>
</evidence>
<keyword evidence="5 7" id="KW-0067">ATP-binding</keyword>
<feature type="binding site" evidence="7">
    <location>
        <begin position="10"/>
        <end position="15"/>
    </location>
    <ligand>
        <name>ATP</name>
        <dbReference type="ChEBI" id="CHEBI:30616"/>
    </ligand>
</feature>
<comment type="function">
    <text evidence="7">Catalyzes the specific phosphorylation of the 3-hydroxyl group of shikimic acid using ATP as a cosubstrate.</text>
</comment>
<dbReference type="Pfam" id="PF01202">
    <property type="entry name" value="SKI"/>
    <property type="match status" value="1"/>
</dbReference>
<dbReference type="EMBL" id="FSRA01000001">
    <property type="protein sequence ID" value="SIN99292.1"/>
    <property type="molecule type" value="Genomic_DNA"/>
</dbReference>
<evidence type="ECO:0000313" key="9">
    <source>
        <dbReference type="Proteomes" id="UP000185003"/>
    </source>
</evidence>
<evidence type="ECO:0000256" key="6">
    <source>
        <dbReference type="ARBA" id="ARBA00023141"/>
    </source>
</evidence>
<dbReference type="InterPro" id="IPR000623">
    <property type="entry name" value="Shikimate_kinase/TSH1"/>
</dbReference>
<keyword evidence="7" id="KW-0479">Metal-binding</keyword>
<sequence length="168" mass="19340">MKLFLLGFMGAGKSYWGKQLAIHWNLPYFDLDEVIVEREGMSVADIFNQKGEDYFRKAEGKVLRELAADNDSFLISCGGGTPCFSDTMDFMNEAGTTIWLNPSLEVMVERLQRKQYKRPLIQDLGTEELMSFTEKKLAERQPFYEQSQIIISEDEITLETFDKLINNA</sequence>
<keyword evidence="9" id="KW-1185">Reference proteome</keyword>
<dbReference type="STRING" id="536979.SAMN04488055_2436"/>
<dbReference type="GO" id="GO:0008652">
    <property type="term" value="P:amino acid biosynthetic process"/>
    <property type="evidence" value="ECO:0007669"/>
    <property type="project" value="UniProtKB-KW"/>
</dbReference>
<dbReference type="RefSeq" id="WP_074239500.1">
    <property type="nucleotide sequence ID" value="NZ_FSRA01000001.1"/>
</dbReference>
<dbReference type="OrthoDB" id="9800332at2"/>
<evidence type="ECO:0000256" key="4">
    <source>
        <dbReference type="ARBA" id="ARBA00022777"/>
    </source>
</evidence>
<feature type="binding site" evidence="7">
    <location>
        <position position="56"/>
    </location>
    <ligand>
        <name>substrate</name>
    </ligand>
</feature>
<dbReference type="GO" id="GO:0009423">
    <property type="term" value="P:chorismate biosynthetic process"/>
    <property type="evidence" value="ECO:0007669"/>
    <property type="project" value="UniProtKB-UniRule"/>
</dbReference>
<evidence type="ECO:0000256" key="2">
    <source>
        <dbReference type="ARBA" id="ARBA00022679"/>
    </source>
</evidence>
<dbReference type="UniPathway" id="UPA00053">
    <property type="reaction ID" value="UER00088"/>
</dbReference>
<proteinExistence type="inferred from homology"/>
<dbReference type="SUPFAM" id="SSF52540">
    <property type="entry name" value="P-loop containing nucleoside triphosphate hydrolases"/>
    <property type="match status" value="1"/>
</dbReference>
<keyword evidence="6 7" id="KW-0057">Aromatic amino acid biosynthesis</keyword>
<keyword evidence="2 7" id="KW-0808">Transferase</keyword>
<dbReference type="CDD" id="cd00464">
    <property type="entry name" value="SK"/>
    <property type="match status" value="1"/>
</dbReference>
<name>A0A1N6FVN0_9BACT</name>
<feature type="binding site" evidence="7">
    <location>
        <position position="118"/>
    </location>
    <ligand>
        <name>ATP</name>
        <dbReference type="ChEBI" id="CHEBI:30616"/>
    </ligand>
</feature>
<comment type="similarity">
    <text evidence="7">Belongs to the shikimate kinase family.</text>
</comment>
<dbReference type="InterPro" id="IPR031322">
    <property type="entry name" value="Shikimate/glucono_kinase"/>
</dbReference>
<dbReference type="GO" id="GO:0004765">
    <property type="term" value="F:shikimate kinase activity"/>
    <property type="evidence" value="ECO:0007669"/>
    <property type="project" value="UniProtKB-UniRule"/>
</dbReference>
<comment type="caution">
    <text evidence="7">Lacks conserved residue(s) required for the propagation of feature annotation.</text>
</comment>
<dbReference type="PANTHER" id="PTHR21087">
    <property type="entry name" value="SHIKIMATE KINASE"/>
    <property type="match status" value="1"/>
</dbReference>
<protein>
    <recommendedName>
        <fullName evidence="7">Shikimate kinase</fullName>
        <shortName evidence="7">SK</shortName>
        <ecNumber evidence="7">2.7.1.71</ecNumber>
    </recommendedName>
</protein>
<dbReference type="AlphaFoldDB" id="A0A1N6FVN0"/>
<keyword evidence="7" id="KW-0963">Cytoplasm</keyword>
<evidence type="ECO:0000256" key="5">
    <source>
        <dbReference type="ARBA" id="ARBA00022840"/>
    </source>
</evidence>
<evidence type="ECO:0000313" key="8">
    <source>
        <dbReference type="EMBL" id="SIN99292.1"/>
    </source>
</evidence>